<dbReference type="PATRIC" id="fig|571915.4.peg.3330"/>
<sequence>MDNSQVKPPRFASLFDFVDQFILPMYGTTQMHQGSVNWSPKWWAHPEAIARLDGLWRTFEKLRIDAPATHVELFLRLHGDYHMRYLMQPDGVFSQCRKEDVPTVPLPSQPAVSG</sequence>
<keyword evidence="2" id="KW-1185">Reference proteome</keyword>
<reference evidence="2" key="2">
    <citation type="submission" date="2015-05" db="EMBL/GenBank/DDBJ databases">
        <title>Complete genome sequence of Corynebacterium mustelae DSM 45274, isolated from various tissues of a male ferret with lethal sepsis.</title>
        <authorList>
            <person name="Ruckert C."/>
            <person name="Albersmeier A."/>
            <person name="Winkler A."/>
            <person name="Tauch A."/>
        </authorList>
    </citation>
    <scope>NUCLEOTIDE SEQUENCE [LARGE SCALE GENOMIC DNA]</scope>
    <source>
        <strain evidence="2">DSM 45274</strain>
        <plasmid evidence="2">Plasmid pCmus45274</plasmid>
    </source>
</reference>
<evidence type="ECO:0000313" key="2">
    <source>
        <dbReference type="Proteomes" id="UP000035199"/>
    </source>
</evidence>
<evidence type="ECO:0000313" key="1">
    <source>
        <dbReference type="EMBL" id="AKK07391.1"/>
    </source>
</evidence>
<evidence type="ECO:0008006" key="3">
    <source>
        <dbReference type="Google" id="ProtNLM"/>
    </source>
</evidence>
<protein>
    <recommendedName>
        <fullName evidence="3">DUF4913 domain-containing protein</fullName>
    </recommendedName>
</protein>
<dbReference type="EMBL" id="CP011543">
    <property type="protein sequence ID" value="AKK07391.1"/>
    <property type="molecule type" value="Genomic_DNA"/>
</dbReference>
<organism evidence="1 2">
    <name type="scientific">Corynebacterium mustelae</name>
    <dbReference type="NCBI Taxonomy" id="571915"/>
    <lineage>
        <taxon>Bacteria</taxon>
        <taxon>Bacillati</taxon>
        <taxon>Actinomycetota</taxon>
        <taxon>Actinomycetes</taxon>
        <taxon>Mycobacteriales</taxon>
        <taxon>Corynebacteriaceae</taxon>
        <taxon>Corynebacterium</taxon>
    </lineage>
</organism>
<geneLocation type="plasmid" evidence="1 2">
    <name>pCmus45274</name>
</geneLocation>
<reference evidence="1 2" key="1">
    <citation type="journal article" date="2015" name="Genome Announc.">
        <title>Complete Genome Sequence of the Type Strain Corynebacterium mustelae DSM 45274, Isolated from Various Tissues of a Male Ferret with Lethal Sepsis.</title>
        <authorList>
            <person name="Ruckert C."/>
            <person name="Eimer J."/>
            <person name="Winkler A."/>
            <person name="Tauch A."/>
        </authorList>
    </citation>
    <scope>NUCLEOTIDE SEQUENCE [LARGE SCALE GENOMIC DNA]</scope>
    <source>
        <strain evidence="1 2">DSM 45274</strain>
        <plasmid evidence="2">Plasmid pCmus45274</plasmid>
    </source>
</reference>
<dbReference type="AlphaFoldDB" id="A0A0G3H1V3"/>
<gene>
    <name evidence="1" type="ORF">CMUST_15510</name>
</gene>
<dbReference type="RefSeq" id="WP_047263736.1">
    <property type="nucleotide sequence ID" value="NZ_CP011543.1"/>
</dbReference>
<proteinExistence type="predicted"/>
<accession>A0A0G3H1V3</accession>
<dbReference type="InterPro" id="IPR032584">
    <property type="entry name" value="DUF4913"/>
</dbReference>
<name>A0A0G3H1V3_9CORY</name>
<dbReference type="Pfam" id="PF16259">
    <property type="entry name" value="DUF4913"/>
    <property type="match status" value="1"/>
</dbReference>
<dbReference type="OrthoDB" id="4570343at2"/>
<dbReference type="Proteomes" id="UP000035199">
    <property type="component" value="Plasmid pCmus45274"/>
</dbReference>
<dbReference type="KEGG" id="cmv:CMUST_15510"/>
<keyword evidence="1" id="KW-0614">Plasmid</keyword>